<keyword evidence="10" id="KW-0732">Signal</keyword>
<keyword evidence="13 24" id="KW-0418">Kinase</keyword>
<dbReference type="InterPro" id="IPR011009">
    <property type="entry name" value="Kinase-like_dom_sf"/>
</dbReference>
<keyword evidence="15 22" id="KW-1133">Transmembrane helix</keyword>
<feature type="transmembrane region" description="Helical" evidence="22">
    <location>
        <begin position="581"/>
        <end position="601"/>
    </location>
</feature>
<dbReference type="PROSITE" id="PS00108">
    <property type="entry name" value="PROTEIN_KINASE_ST"/>
    <property type="match status" value="1"/>
</dbReference>
<evidence type="ECO:0000256" key="3">
    <source>
        <dbReference type="ARBA" id="ARBA00012513"/>
    </source>
</evidence>
<keyword evidence="4" id="KW-1003">Cell membrane</keyword>
<evidence type="ECO:0000256" key="21">
    <source>
        <dbReference type="PROSITE-ProRule" id="PRU10141"/>
    </source>
</evidence>
<dbReference type="InterPro" id="IPR055414">
    <property type="entry name" value="LRR_R13L4/SHOC2-like"/>
</dbReference>
<dbReference type="PROSITE" id="PS50011">
    <property type="entry name" value="PROTEIN_KINASE_DOM"/>
    <property type="match status" value="1"/>
</dbReference>
<dbReference type="EMBL" id="JACGWN010000005">
    <property type="protein sequence ID" value="KAL0450044.1"/>
    <property type="molecule type" value="Genomic_DNA"/>
</dbReference>
<evidence type="ECO:0000256" key="20">
    <source>
        <dbReference type="ARBA" id="ARBA00048679"/>
    </source>
</evidence>
<dbReference type="GO" id="GO:0004674">
    <property type="term" value="F:protein serine/threonine kinase activity"/>
    <property type="evidence" value="ECO:0007669"/>
    <property type="project" value="UniProtKB-KW"/>
</dbReference>
<evidence type="ECO:0000256" key="13">
    <source>
        <dbReference type="ARBA" id="ARBA00022777"/>
    </source>
</evidence>
<keyword evidence="11" id="KW-0677">Repeat</keyword>
<evidence type="ECO:0000256" key="10">
    <source>
        <dbReference type="ARBA" id="ARBA00022729"/>
    </source>
</evidence>
<evidence type="ECO:0000256" key="9">
    <source>
        <dbReference type="ARBA" id="ARBA00022692"/>
    </source>
</evidence>
<evidence type="ECO:0000256" key="1">
    <source>
        <dbReference type="ARBA" id="ARBA00004162"/>
    </source>
</evidence>
<gene>
    <name evidence="24" type="ORF">Slati_1560800</name>
</gene>
<dbReference type="InterPro" id="IPR001611">
    <property type="entry name" value="Leu-rich_rpt"/>
</dbReference>
<evidence type="ECO:0000256" key="7">
    <source>
        <dbReference type="ARBA" id="ARBA00022614"/>
    </source>
</evidence>
<evidence type="ECO:0000256" key="14">
    <source>
        <dbReference type="ARBA" id="ARBA00022840"/>
    </source>
</evidence>
<name>A0AAW2XA03_9LAMI</name>
<dbReference type="GO" id="GO:0051707">
    <property type="term" value="P:response to other organism"/>
    <property type="evidence" value="ECO:0007669"/>
    <property type="project" value="UniProtKB-ARBA"/>
</dbReference>
<dbReference type="PROSITE" id="PS00107">
    <property type="entry name" value="PROTEIN_KINASE_ATP"/>
    <property type="match status" value="1"/>
</dbReference>
<evidence type="ECO:0000256" key="17">
    <source>
        <dbReference type="ARBA" id="ARBA00023170"/>
    </source>
</evidence>
<dbReference type="Gene3D" id="3.80.10.10">
    <property type="entry name" value="Ribonuclease Inhibitor"/>
    <property type="match status" value="3"/>
</dbReference>
<dbReference type="GO" id="GO:0005886">
    <property type="term" value="C:plasma membrane"/>
    <property type="evidence" value="ECO:0007669"/>
    <property type="project" value="UniProtKB-SubCell"/>
</dbReference>
<dbReference type="InterPro" id="IPR032675">
    <property type="entry name" value="LRR_dom_sf"/>
</dbReference>
<dbReference type="AlphaFoldDB" id="A0AAW2XA03"/>
<dbReference type="FunFam" id="3.80.10.10:FF:000095">
    <property type="entry name" value="LRR receptor-like serine/threonine-protein kinase GSO1"/>
    <property type="match status" value="1"/>
</dbReference>
<dbReference type="FunFam" id="1.10.510.10:FF:000358">
    <property type="entry name" value="Putative leucine-rich repeat receptor-like serine/threonine-protein kinase"/>
    <property type="match status" value="1"/>
</dbReference>
<evidence type="ECO:0000256" key="2">
    <source>
        <dbReference type="ARBA" id="ARBA00004479"/>
    </source>
</evidence>
<evidence type="ECO:0000313" key="24">
    <source>
        <dbReference type="EMBL" id="KAL0450044.1"/>
    </source>
</evidence>
<dbReference type="GO" id="GO:0005524">
    <property type="term" value="F:ATP binding"/>
    <property type="evidence" value="ECO:0007669"/>
    <property type="project" value="UniProtKB-UniRule"/>
</dbReference>
<keyword evidence="5" id="KW-0723">Serine/threonine-protein kinase</keyword>
<dbReference type="Pfam" id="PF00069">
    <property type="entry name" value="Pkinase"/>
    <property type="match status" value="1"/>
</dbReference>
<comment type="subcellular location">
    <subcellularLocation>
        <location evidence="1">Cell membrane</location>
        <topology evidence="1">Single-pass membrane protein</topology>
    </subcellularLocation>
    <subcellularLocation>
        <location evidence="2">Membrane</location>
        <topology evidence="2">Single-pass type I membrane protein</topology>
    </subcellularLocation>
</comment>
<dbReference type="SUPFAM" id="SSF56112">
    <property type="entry name" value="Protein kinase-like (PK-like)"/>
    <property type="match status" value="1"/>
</dbReference>
<evidence type="ECO:0000256" key="8">
    <source>
        <dbReference type="ARBA" id="ARBA00022679"/>
    </source>
</evidence>
<keyword evidence="18" id="KW-0325">Glycoprotein</keyword>
<keyword evidence="7" id="KW-0433">Leucine-rich repeat</keyword>
<dbReference type="SUPFAM" id="SSF52058">
    <property type="entry name" value="L domain-like"/>
    <property type="match status" value="2"/>
</dbReference>
<comment type="caution">
    <text evidence="24">The sequence shown here is derived from an EMBL/GenBank/DDBJ whole genome shotgun (WGS) entry which is preliminary data.</text>
</comment>
<dbReference type="PANTHER" id="PTHR27008">
    <property type="entry name" value="OS04G0122200 PROTEIN"/>
    <property type="match status" value="1"/>
</dbReference>
<evidence type="ECO:0000256" key="19">
    <source>
        <dbReference type="ARBA" id="ARBA00047899"/>
    </source>
</evidence>
<dbReference type="InterPro" id="IPR051809">
    <property type="entry name" value="Plant_receptor-like_S/T_kinase"/>
</dbReference>
<reference evidence="24" key="2">
    <citation type="journal article" date="2024" name="Plant">
        <title>Genomic evolution and insights into agronomic trait innovations of Sesamum species.</title>
        <authorList>
            <person name="Miao H."/>
            <person name="Wang L."/>
            <person name="Qu L."/>
            <person name="Liu H."/>
            <person name="Sun Y."/>
            <person name="Le M."/>
            <person name="Wang Q."/>
            <person name="Wei S."/>
            <person name="Zheng Y."/>
            <person name="Lin W."/>
            <person name="Duan Y."/>
            <person name="Cao H."/>
            <person name="Xiong S."/>
            <person name="Wang X."/>
            <person name="Wei L."/>
            <person name="Li C."/>
            <person name="Ma Q."/>
            <person name="Ju M."/>
            <person name="Zhao R."/>
            <person name="Li G."/>
            <person name="Mu C."/>
            <person name="Tian Q."/>
            <person name="Mei H."/>
            <person name="Zhang T."/>
            <person name="Gao T."/>
            <person name="Zhang H."/>
        </authorList>
    </citation>
    <scope>NUCLEOTIDE SEQUENCE</scope>
    <source>
        <strain evidence="24">KEN1</strain>
    </source>
</reference>
<evidence type="ECO:0000256" key="15">
    <source>
        <dbReference type="ARBA" id="ARBA00022989"/>
    </source>
</evidence>
<dbReference type="SMART" id="SM00220">
    <property type="entry name" value="S_TKc"/>
    <property type="match status" value="1"/>
</dbReference>
<dbReference type="Pfam" id="PF23598">
    <property type="entry name" value="LRR_14"/>
    <property type="match status" value="2"/>
</dbReference>
<evidence type="ECO:0000256" key="16">
    <source>
        <dbReference type="ARBA" id="ARBA00023136"/>
    </source>
</evidence>
<dbReference type="PANTHER" id="PTHR27008:SF592">
    <property type="entry name" value="LEUCINE-RICH REPEAT RECEPTOR-LIKE PROTEIN KINASE FAMILY PROTEIN-RELATED"/>
    <property type="match status" value="1"/>
</dbReference>
<evidence type="ECO:0000256" key="22">
    <source>
        <dbReference type="SAM" id="Phobius"/>
    </source>
</evidence>
<keyword evidence="9 22" id="KW-0812">Transmembrane</keyword>
<dbReference type="Gene3D" id="3.30.200.20">
    <property type="entry name" value="Phosphorylase Kinase, domain 1"/>
    <property type="match status" value="1"/>
</dbReference>
<organism evidence="24">
    <name type="scientific">Sesamum latifolium</name>
    <dbReference type="NCBI Taxonomy" id="2727402"/>
    <lineage>
        <taxon>Eukaryota</taxon>
        <taxon>Viridiplantae</taxon>
        <taxon>Streptophyta</taxon>
        <taxon>Embryophyta</taxon>
        <taxon>Tracheophyta</taxon>
        <taxon>Spermatophyta</taxon>
        <taxon>Magnoliopsida</taxon>
        <taxon>eudicotyledons</taxon>
        <taxon>Gunneridae</taxon>
        <taxon>Pentapetalae</taxon>
        <taxon>asterids</taxon>
        <taxon>lamiids</taxon>
        <taxon>Lamiales</taxon>
        <taxon>Pedaliaceae</taxon>
        <taxon>Sesamum</taxon>
    </lineage>
</organism>
<dbReference type="InterPro" id="IPR003591">
    <property type="entry name" value="Leu-rich_rpt_typical-subtyp"/>
</dbReference>
<evidence type="ECO:0000256" key="12">
    <source>
        <dbReference type="ARBA" id="ARBA00022741"/>
    </source>
</evidence>
<dbReference type="InterPro" id="IPR000719">
    <property type="entry name" value="Prot_kinase_dom"/>
</dbReference>
<dbReference type="Pfam" id="PF00560">
    <property type="entry name" value="LRR_1"/>
    <property type="match status" value="4"/>
</dbReference>
<dbReference type="FunFam" id="3.30.200.20:FF:000432">
    <property type="entry name" value="LRR receptor-like serine/threonine-protein kinase EFR"/>
    <property type="match status" value="1"/>
</dbReference>
<keyword evidence="16 22" id="KW-0472">Membrane</keyword>
<dbReference type="InterPro" id="IPR017441">
    <property type="entry name" value="Protein_kinase_ATP_BS"/>
</dbReference>
<dbReference type="GO" id="GO:0006952">
    <property type="term" value="P:defense response"/>
    <property type="evidence" value="ECO:0007669"/>
    <property type="project" value="UniProtKB-ARBA"/>
</dbReference>
<evidence type="ECO:0000256" key="11">
    <source>
        <dbReference type="ARBA" id="ARBA00022737"/>
    </source>
</evidence>
<evidence type="ECO:0000256" key="6">
    <source>
        <dbReference type="ARBA" id="ARBA00022553"/>
    </source>
</evidence>
<feature type="domain" description="Protein kinase" evidence="23">
    <location>
        <begin position="636"/>
        <end position="941"/>
    </location>
</feature>
<keyword evidence="8" id="KW-0808">Transferase</keyword>
<protein>
    <recommendedName>
        <fullName evidence="3">non-specific serine/threonine protein kinase</fullName>
        <ecNumber evidence="3">2.7.11.1</ecNumber>
    </recommendedName>
</protein>
<proteinExistence type="predicted"/>
<feature type="binding site" evidence="21">
    <location>
        <position position="665"/>
    </location>
    <ligand>
        <name>ATP</name>
        <dbReference type="ChEBI" id="CHEBI:30616"/>
    </ligand>
</feature>
<evidence type="ECO:0000259" key="23">
    <source>
        <dbReference type="PROSITE" id="PS50011"/>
    </source>
</evidence>
<dbReference type="FunFam" id="3.80.10.10:FF:000288">
    <property type="entry name" value="LRR receptor-like serine/threonine-protein kinase EFR"/>
    <property type="match status" value="1"/>
</dbReference>
<keyword evidence="17 24" id="KW-0675">Receptor</keyword>
<dbReference type="InterPro" id="IPR008271">
    <property type="entry name" value="Ser/Thr_kinase_AS"/>
</dbReference>
<comment type="catalytic activity">
    <reaction evidence="20">
        <text>L-seryl-[protein] + ATP = O-phospho-L-seryl-[protein] + ADP + H(+)</text>
        <dbReference type="Rhea" id="RHEA:17989"/>
        <dbReference type="Rhea" id="RHEA-COMP:9863"/>
        <dbReference type="Rhea" id="RHEA-COMP:11604"/>
        <dbReference type="ChEBI" id="CHEBI:15378"/>
        <dbReference type="ChEBI" id="CHEBI:29999"/>
        <dbReference type="ChEBI" id="CHEBI:30616"/>
        <dbReference type="ChEBI" id="CHEBI:83421"/>
        <dbReference type="ChEBI" id="CHEBI:456216"/>
        <dbReference type="EC" id="2.7.11.1"/>
    </reaction>
</comment>
<reference evidence="24" key="1">
    <citation type="submission" date="2020-06" db="EMBL/GenBank/DDBJ databases">
        <authorList>
            <person name="Li T."/>
            <person name="Hu X."/>
            <person name="Zhang T."/>
            <person name="Song X."/>
            <person name="Zhang H."/>
            <person name="Dai N."/>
            <person name="Sheng W."/>
            <person name="Hou X."/>
            <person name="Wei L."/>
        </authorList>
    </citation>
    <scope>NUCLEOTIDE SEQUENCE</scope>
    <source>
        <strain evidence="24">KEN1</strain>
        <tissue evidence="24">Leaf</tissue>
    </source>
</reference>
<dbReference type="SMART" id="SM00369">
    <property type="entry name" value="LRR_TYP"/>
    <property type="match status" value="9"/>
</dbReference>
<evidence type="ECO:0000256" key="5">
    <source>
        <dbReference type="ARBA" id="ARBA00022527"/>
    </source>
</evidence>
<comment type="catalytic activity">
    <reaction evidence="19">
        <text>L-threonyl-[protein] + ATP = O-phospho-L-threonyl-[protein] + ADP + H(+)</text>
        <dbReference type="Rhea" id="RHEA:46608"/>
        <dbReference type="Rhea" id="RHEA-COMP:11060"/>
        <dbReference type="Rhea" id="RHEA-COMP:11605"/>
        <dbReference type="ChEBI" id="CHEBI:15378"/>
        <dbReference type="ChEBI" id="CHEBI:30013"/>
        <dbReference type="ChEBI" id="CHEBI:30616"/>
        <dbReference type="ChEBI" id="CHEBI:61977"/>
        <dbReference type="ChEBI" id="CHEBI:456216"/>
        <dbReference type="EC" id="2.7.11.1"/>
    </reaction>
</comment>
<accession>A0AAW2XA03</accession>
<dbReference type="Gene3D" id="1.10.510.10">
    <property type="entry name" value="Transferase(Phosphotransferase) domain 1"/>
    <property type="match status" value="1"/>
</dbReference>
<dbReference type="EC" id="2.7.11.1" evidence="3"/>
<evidence type="ECO:0000256" key="18">
    <source>
        <dbReference type="ARBA" id="ARBA00023180"/>
    </source>
</evidence>
<dbReference type="PRINTS" id="PR00019">
    <property type="entry name" value="LEURICHRPT"/>
</dbReference>
<keyword evidence="12 21" id="KW-0547">Nucleotide-binding</keyword>
<evidence type="ECO:0000256" key="4">
    <source>
        <dbReference type="ARBA" id="ARBA00022475"/>
    </source>
</evidence>
<sequence length="962" mass="105830">MHEKMELLAWLQSLSKLMLSVSSIGNLSFLQSLDLSENSLDGSIPPEIGRLTRLKNLDLSFNSLAGGIPANLSGCSNLVRISLERNSLQQQIPGELGTLTKLERLYLSKNKLAGRFPAFIGNLSSLEKIDICINQMEGEIPETIGILTNLRTLGLALNQFSGVFPPAVYNLSSLEFLSLVGNKLHGELRSDIGVVFPNIQYLWLSNNSLTGQFPVSLSNASTLRSIQLSSNHFTGNIPSTLGYLQNLTTLSLANNSLGNRSDDDLVFVLSLVNCSKLQLLDISMNNFGGKLTSSIANLSSHLDWLSMYGNSISGSIPEEIEHLVGLTTLGLGGNLFTGNIPTSIGTLQKLQKLHLYMNHLTGEIPSSLGNLTQLLELYLFNNSLEGSLPSTLSNLKRLQNALLSYNKLNGTIPPEFISLPSLTISLDLSYNYFAGPLPADVGNLTFLTALDVSHNYLSGEIPSNLGLCLSLNVLNMENNFFLDSIPDLSLLRGLQYLDLSRNNLSGQIPDYFANFSSLMNLNLSCNDFEGEVPAAGVFKNESAIQVYGNDKLCGGIPRLNLQTCPEKDFVRPKVKHVKLKLILPLVAVSLCLLLFLCLVLLSRKNLSRGNHNSESSSGNVYPRIKFQELYNATEGFASKRLIGAGSFGTVYIGKLGKDKAPSAVKVLNLLQRGGSKSFMAECEALRNIRHRNLVRIVTVCSGTDYKGNDFKAFVYPYMSNGSLEKWLHPEDELSHDRNLNLLQRISIAVDIASALQYLHHHCQFPIIHCDMKPSNVLLDDDLTAHVSDFGLAKLLSRFNGEVYSDQFSSLGIKGTFGYIAPEYGTGSPVSTAGDVYSYGILLLELFTGRRPINETFKDNFNLHNFVKVALCDEVLKIIDHSALHEKNVRDACLRELNKDLMIDCLVSLLQIGIACSAENPQDRINMMQVVHRLVSVKEIFLGLVKKIDSNPESRKMEVAILE</sequence>
<dbReference type="SMART" id="SM00365">
    <property type="entry name" value="LRR_SD22"/>
    <property type="match status" value="5"/>
</dbReference>
<keyword evidence="14 21" id="KW-0067">ATP-binding</keyword>
<keyword evidence="6" id="KW-0597">Phosphoprotein</keyword>